<dbReference type="PANTHER" id="PTHR11669:SF8">
    <property type="entry name" value="DNA POLYMERASE III SUBUNIT DELTA"/>
    <property type="match status" value="1"/>
</dbReference>
<proteinExistence type="predicted"/>
<name>A0ABW3Y1I0_9FLAO</name>
<organism evidence="1 2">
    <name type="scientific">Namhaeicola litoreus</name>
    <dbReference type="NCBI Taxonomy" id="1052145"/>
    <lineage>
        <taxon>Bacteria</taxon>
        <taxon>Pseudomonadati</taxon>
        <taxon>Bacteroidota</taxon>
        <taxon>Flavobacteriia</taxon>
        <taxon>Flavobacteriales</taxon>
        <taxon>Flavobacteriaceae</taxon>
        <taxon>Namhaeicola</taxon>
    </lineage>
</organism>
<reference evidence="2" key="1">
    <citation type="journal article" date="2019" name="Int. J. Syst. Evol. Microbiol.">
        <title>The Global Catalogue of Microorganisms (GCM) 10K type strain sequencing project: providing services to taxonomists for standard genome sequencing and annotation.</title>
        <authorList>
            <consortium name="The Broad Institute Genomics Platform"/>
            <consortium name="The Broad Institute Genome Sequencing Center for Infectious Disease"/>
            <person name="Wu L."/>
            <person name="Ma J."/>
        </authorList>
    </citation>
    <scope>NUCLEOTIDE SEQUENCE [LARGE SCALE GENOMIC DNA]</scope>
    <source>
        <strain evidence="2">CCUG 61485</strain>
    </source>
</reference>
<gene>
    <name evidence="1" type="ORF">ACFQ39_02050</name>
</gene>
<dbReference type="Pfam" id="PF13177">
    <property type="entry name" value="DNA_pol3_delta2"/>
    <property type="match status" value="1"/>
</dbReference>
<evidence type="ECO:0000313" key="1">
    <source>
        <dbReference type="EMBL" id="MFD1314383.1"/>
    </source>
</evidence>
<dbReference type="Proteomes" id="UP001597201">
    <property type="component" value="Unassembled WGS sequence"/>
</dbReference>
<accession>A0ABW3Y1I0</accession>
<keyword evidence="1" id="KW-0547">Nucleotide-binding</keyword>
<dbReference type="Gene3D" id="3.40.50.300">
    <property type="entry name" value="P-loop containing nucleotide triphosphate hydrolases"/>
    <property type="match status" value="1"/>
</dbReference>
<dbReference type="EMBL" id="JBHTMY010000002">
    <property type="protein sequence ID" value="MFD1314383.1"/>
    <property type="molecule type" value="Genomic_DNA"/>
</dbReference>
<keyword evidence="2" id="KW-1185">Reference proteome</keyword>
<dbReference type="InterPro" id="IPR050238">
    <property type="entry name" value="DNA_Rep/Repair_Clamp_Loader"/>
</dbReference>
<evidence type="ECO:0000313" key="2">
    <source>
        <dbReference type="Proteomes" id="UP001597201"/>
    </source>
</evidence>
<dbReference type="InterPro" id="IPR027417">
    <property type="entry name" value="P-loop_NTPase"/>
</dbReference>
<dbReference type="SUPFAM" id="SSF52540">
    <property type="entry name" value="P-loop containing nucleoside triphosphate hydrolases"/>
    <property type="match status" value="1"/>
</dbReference>
<dbReference type="RefSeq" id="WP_377175931.1">
    <property type="nucleotide sequence ID" value="NZ_JBHTMY010000002.1"/>
</dbReference>
<keyword evidence="1" id="KW-0067">ATP-binding</keyword>
<dbReference type="PANTHER" id="PTHR11669">
    <property type="entry name" value="REPLICATION FACTOR C / DNA POLYMERASE III GAMMA-TAU SUBUNIT"/>
    <property type="match status" value="1"/>
</dbReference>
<protein>
    <submittedName>
        <fullName evidence="1">ATP-binding protein</fullName>
    </submittedName>
</protein>
<sequence>MHFKDIIGQQNIKNHLIQSVENGRIPHAQLFVAPSGSGALALAVAYARYILCHPKTQKDESGCHACHVKFDKLVHPDLHFVFPVNKTDKVKDHPISDLFLEEWRKFVLKSPYGTLFNWYQTLGIENKQGQIGVDEAESIVKKLSLKSFEGGYKIMIIWMAEKMNTSASNKLLKLIEEPPKDTLFILIAEEEEQIINTIRSRCQLLQFRSLSDFDIQQALVQKEGVDEFLAAKIANRSNGNYNNAVHILHNDANDLTFENWFIFWVRTAFKAKGNAAVIQDLIGWSDEIAKTGRETQKRFLLYCLQFFRQALMENYKAGSLVFYEPTDKNFHIKKFAPFVHGGNIIGINEALNEAIYHIERNGNAKIILLDLSMQLTRLLHQKEAKV</sequence>
<dbReference type="GO" id="GO:0005524">
    <property type="term" value="F:ATP binding"/>
    <property type="evidence" value="ECO:0007669"/>
    <property type="project" value="UniProtKB-KW"/>
</dbReference>
<comment type="caution">
    <text evidence="1">The sequence shown here is derived from an EMBL/GenBank/DDBJ whole genome shotgun (WGS) entry which is preliminary data.</text>
</comment>